<evidence type="ECO:0000256" key="5">
    <source>
        <dbReference type="ARBA" id="ARBA00023136"/>
    </source>
</evidence>
<evidence type="ECO:0000256" key="4">
    <source>
        <dbReference type="ARBA" id="ARBA00022989"/>
    </source>
</evidence>
<comment type="subcellular location">
    <subcellularLocation>
        <location evidence="1">Cell membrane</location>
        <topology evidence="1">Multi-pass membrane protein</topology>
    </subcellularLocation>
</comment>
<dbReference type="PANTHER" id="PTHR35402:SF1">
    <property type="entry name" value="TYPE II SECRETION SYSTEM PROTEIN GSPF DOMAIN-CONTAINING PROTEIN"/>
    <property type="match status" value="1"/>
</dbReference>
<dbReference type="GO" id="GO:0005886">
    <property type="term" value="C:plasma membrane"/>
    <property type="evidence" value="ECO:0007669"/>
    <property type="project" value="UniProtKB-SubCell"/>
</dbReference>
<reference evidence="8" key="1">
    <citation type="submission" date="2007-06" db="EMBL/GenBank/DDBJ databases">
        <title>Complete sequence of Methanococcus aeolicus Nankai-3.</title>
        <authorList>
            <consortium name="US DOE Joint Genome Institute"/>
            <person name="Copeland A."/>
            <person name="Lucas S."/>
            <person name="Lapidus A."/>
            <person name="Barry K."/>
            <person name="Glavina del Rio T."/>
            <person name="Dalin E."/>
            <person name="Tice H."/>
            <person name="Pitluck S."/>
            <person name="Chain P."/>
            <person name="Malfatti S."/>
            <person name="Shin M."/>
            <person name="Vergez L."/>
            <person name="Schmutz J."/>
            <person name="Larimer F."/>
            <person name="Land M."/>
            <person name="Hauser L."/>
            <person name="Kyrpides N."/>
            <person name="Lykidis A."/>
            <person name="Sieprawska-Lupa M."/>
            <person name="Whitman W.B."/>
            <person name="Richardson P."/>
        </authorList>
    </citation>
    <scope>NUCLEOTIDE SEQUENCE [LARGE SCALE GENOMIC DNA]</scope>
    <source>
        <strain evidence="8">Nankai-3</strain>
    </source>
</reference>
<dbReference type="Pfam" id="PF00482">
    <property type="entry name" value="T2SSF"/>
    <property type="match status" value="1"/>
</dbReference>
<gene>
    <name evidence="8" type="ordered locus">Maeo_1153</name>
</gene>
<dbReference type="eggNOG" id="arCOG01812">
    <property type="taxonomic scope" value="Archaea"/>
</dbReference>
<dbReference type="OrthoDB" id="66029at2157"/>
<proteinExistence type="predicted"/>
<organism evidence="8 9">
    <name type="scientific">Methanococcus aeolicus (strain ATCC BAA-1280 / DSM 17508 / OCM 812 / Nankai-3)</name>
    <dbReference type="NCBI Taxonomy" id="419665"/>
    <lineage>
        <taxon>Archaea</taxon>
        <taxon>Methanobacteriati</taxon>
        <taxon>Methanobacteriota</taxon>
        <taxon>Methanomada group</taxon>
        <taxon>Methanococci</taxon>
        <taxon>Methanococcales</taxon>
        <taxon>Methanococcaceae</taxon>
        <taxon>Methanococcus</taxon>
    </lineage>
</organism>
<evidence type="ECO:0000256" key="3">
    <source>
        <dbReference type="ARBA" id="ARBA00022692"/>
    </source>
</evidence>
<keyword evidence="5 6" id="KW-0472">Membrane</keyword>
<feature type="transmembrane region" description="Helical" evidence="6">
    <location>
        <begin position="136"/>
        <end position="156"/>
    </location>
</feature>
<feature type="domain" description="Type II secretion system protein GspF" evidence="7">
    <location>
        <begin position="177"/>
        <end position="301"/>
    </location>
</feature>
<evidence type="ECO:0000313" key="9">
    <source>
        <dbReference type="Proteomes" id="UP000001106"/>
    </source>
</evidence>
<protein>
    <recommendedName>
        <fullName evidence="7">Type II secretion system protein GspF domain-containing protein</fullName>
    </recommendedName>
</protein>
<dbReference type="GeneID" id="5327529"/>
<keyword evidence="9" id="KW-1185">Reference proteome</keyword>
<name>A6UW58_META3</name>
<evidence type="ECO:0000256" key="2">
    <source>
        <dbReference type="ARBA" id="ARBA00022475"/>
    </source>
</evidence>
<dbReference type="HOGENOM" id="CLU_827975_0_0_2"/>
<dbReference type="PANTHER" id="PTHR35402">
    <property type="entry name" value="INTEGRAL MEMBRANE PROTEIN-RELATED"/>
    <property type="match status" value="1"/>
</dbReference>
<dbReference type="STRING" id="419665.Maeo_1153"/>
<evidence type="ECO:0000313" key="8">
    <source>
        <dbReference type="EMBL" id="ABR56730.1"/>
    </source>
</evidence>
<keyword evidence="4 6" id="KW-1133">Transmembrane helix</keyword>
<evidence type="ECO:0000256" key="6">
    <source>
        <dbReference type="SAM" id="Phobius"/>
    </source>
</evidence>
<evidence type="ECO:0000259" key="7">
    <source>
        <dbReference type="Pfam" id="PF00482"/>
    </source>
</evidence>
<dbReference type="RefSeq" id="WP_011973862.1">
    <property type="nucleotide sequence ID" value="NC_009635.1"/>
</dbReference>
<sequence length="342" mass="38075">MAQAKKDSTLKIFVNNLLYKLGFKKRKSISATSTPIKGIRVLKKLFEEGELEFYESYEDGKIVKNIEEIIPSDSFLSKSSESLVETVNKTSFLPSKRDYQYIGVSDLNGYFLKTLIKSFGFGVLFLMIQLVDGDVIYAITQSIVVFLLFLIGGIFYPKIKLMLFKGEVKLQIMMAMLHMVSMLNSGASLQECIKNIGSNSDYGIVSFEFKNVIYDIVRGGYNFKESLERAKNRTGISLMEKLYAQLITASNQGKGQLLLQNLYGEIIRETMSTLDNSKFQIGNLGNLVFGTGLILPFSGMLQSALTGGGGFDGINNTIDLVLTKIGPISTIMFAIFVKIKIE</sequence>
<keyword evidence="2" id="KW-1003">Cell membrane</keyword>
<accession>A6UW58</accession>
<dbReference type="EMBL" id="CP000743">
    <property type="protein sequence ID" value="ABR56730.1"/>
    <property type="molecule type" value="Genomic_DNA"/>
</dbReference>
<dbReference type="InterPro" id="IPR056569">
    <property type="entry name" value="ArlJ-like"/>
</dbReference>
<dbReference type="Proteomes" id="UP000001106">
    <property type="component" value="Chromosome"/>
</dbReference>
<dbReference type="AlphaFoldDB" id="A6UW58"/>
<dbReference type="KEGG" id="mae:Maeo_1153"/>
<dbReference type="InterPro" id="IPR018076">
    <property type="entry name" value="T2SS_GspF_dom"/>
</dbReference>
<keyword evidence="3 6" id="KW-0812">Transmembrane</keyword>
<evidence type="ECO:0000256" key="1">
    <source>
        <dbReference type="ARBA" id="ARBA00004651"/>
    </source>
</evidence>
<feature type="transmembrane region" description="Helical" evidence="6">
    <location>
        <begin position="110"/>
        <end position="130"/>
    </location>
</feature>